<name>A0A6A6TAB3_9PLEO</name>
<dbReference type="SUPFAM" id="SSF51905">
    <property type="entry name" value="FAD/NAD(P)-binding domain"/>
    <property type="match status" value="1"/>
</dbReference>
<dbReference type="Gene3D" id="3.50.50.60">
    <property type="entry name" value="FAD/NAD(P)-binding domain"/>
    <property type="match status" value="1"/>
</dbReference>
<dbReference type="Pfam" id="PF13450">
    <property type="entry name" value="NAD_binding_8"/>
    <property type="match status" value="1"/>
</dbReference>
<proteinExistence type="predicted"/>
<organism evidence="2 3">
    <name type="scientific">Lophiostoma macrostomum CBS 122681</name>
    <dbReference type="NCBI Taxonomy" id="1314788"/>
    <lineage>
        <taxon>Eukaryota</taxon>
        <taxon>Fungi</taxon>
        <taxon>Dikarya</taxon>
        <taxon>Ascomycota</taxon>
        <taxon>Pezizomycotina</taxon>
        <taxon>Dothideomycetes</taxon>
        <taxon>Pleosporomycetidae</taxon>
        <taxon>Pleosporales</taxon>
        <taxon>Lophiostomataceae</taxon>
        <taxon>Lophiostoma</taxon>
    </lineage>
</organism>
<dbReference type="Proteomes" id="UP000799324">
    <property type="component" value="Unassembled WGS sequence"/>
</dbReference>
<evidence type="ECO:0000256" key="1">
    <source>
        <dbReference type="SAM" id="SignalP"/>
    </source>
</evidence>
<keyword evidence="1" id="KW-0732">Signal</keyword>
<dbReference type="AlphaFoldDB" id="A0A6A6TAB3"/>
<accession>A0A6A6TAB3</accession>
<evidence type="ECO:0000313" key="2">
    <source>
        <dbReference type="EMBL" id="KAF2655838.1"/>
    </source>
</evidence>
<dbReference type="EMBL" id="MU004343">
    <property type="protein sequence ID" value="KAF2655838.1"/>
    <property type="molecule type" value="Genomic_DNA"/>
</dbReference>
<dbReference type="OrthoDB" id="68575at2759"/>
<evidence type="ECO:0000313" key="3">
    <source>
        <dbReference type="Proteomes" id="UP000799324"/>
    </source>
</evidence>
<sequence length="497" mass="53529">MPSNLLSTLSLLGILVAQSCGSPSHPSAFDRSHFSEADTITRDVAIIGGGSGGTYSAICLKDKGKSVLVIEKKGRLGGHTETYIDPATGIPIDIGVQIWHNVSVVTDYFKRFDIPLIVSGSDSNPNITISQGNYDFRTGQPVNVTSPSAAEVSAAFAAYAAQLEKYPELNNGMFLPNPVPEDLVLPFGKFVKKYHLEAAVRTMYQYNPGLGDILTGPTVEQMRVFGLSLVSQLSTGFLTTAHHNNSELYTKATAELLSTSSLLLNSTVTHSIRPSSNSSHSSPTNTTHPIQLLVSTPSGQKLILAKKLLITIPTRPELLTPFSLSPHESHIFSKLINAGYYTSILRTTGIPSTLSLSAAAPSTPYNIPALPGLYGIQPAPVPGLHIAYYGTPLSPSLYTASDAEVRANIIAGIKRVQAANPSVFNATEPEFVVYSSHAPFYLQARARDTQEGFYAEMYALQGERRTWWTGASWRAQDSSDIWRYTAGVVLPGVLEGL</sequence>
<protein>
    <submittedName>
        <fullName evidence="2">Amine oxidase, flavin-containing superfamily</fullName>
    </submittedName>
</protein>
<gene>
    <name evidence="2" type="ORF">K491DRAFT_692490</name>
</gene>
<dbReference type="Gene3D" id="3.30.70.1990">
    <property type="match status" value="1"/>
</dbReference>
<feature type="chain" id="PRO_5025669132" evidence="1">
    <location>
        <begin position="22"/>
        <end position="497"/>
    </location>
</feature>
<dbReference type="InterPro" id="IPR036188">
    <property type="entry name" value="FAD/NAD-bd_sf"/>
</dbReference>
<feature type="signal peptide" evidence="1">
    <location>
        <begin position="1"/>
        <end position="21"/>
    </location>
</feature>
<keyword evidence="3" id="KW-1185">Reference proteome</keyword>
<dbReference type="Gene3D" id="1.10.405.20">
    <property type="match status" value="1"/>
</dbReference>
<reference evidence="2" key="1">
    <citation type="journal article" date="2020" name="Stud. Mycol.">
        <title>101 Dothideomycetes genomes: a test case for predicting lifestyles and emergence of pathogens.</title>
        <authorList>
            <person name="Haridas S."/>
            <person name="Albert R."/>
            <person name="Binder M."/>
            <person name="Bloem J."/>
            <person name="Labutti K."/>
            <person name="Salamov A."/>
            <person name="Andreopoulos B."/>
            <person name="Baker S."/>
            <person name="Barry K."/>
            <person name="Bills G."/>
            <person name="Bluhm B."/>
            <person name="Cannon C."/>
            <person name="Castanera R."/>
            <person name="Culley D."/>
            <person name="Daum C."/>
            <person name="Ezra D."/>
            <person name="Gonzalez J."/>
            <person name="Henrissat B."/>
            <person name="Kuo A."/>
            <person name="Liang C."/>
            <person name="Lipzen A."/>
            <person name="Lutzoni F."/>
            <person name="Magnuson J."/>
            <person name="Mondo S."/>
            <person name="Nolan M."/>
            <person name="Ohm R."/>
            <person name="Pangilinan J."/>
            <person name="Park H.-J."/>
            <person name="Ramirez L."/>
            <person name="Alfaro M."/>
            <person name="Sun H."/>
            <person name="Tritt A."/>
            <person name="Yoshinaga Y."/>
            <person name="Zwiers L.-H."/>
            <person name="Turgeon B."/>
            <person name="Goodwin S."/>
            <person name="Spatafora J."/>
            <person name="Crous P."/>
            <person name="Grigoriev I."/>
        </authorList>
    </citation>
    <scope>NUCLEOTIDE SEQUENCE</scope>
    <source>
        <strain evidence="2">CBS 122681</strain>
    </source>
</reference>